<reference evidence="2" key="2">
    <citation type="journal article" date="2015" name="Data Brief">
        <title>Shoot transcriptome of the giant reed, Arundo donax.</title>
        <authorList>
            <person name="Barrero R.A."/>
            <person name="Guerrero F.D."/>
            <person name="Moolhuijzen P."/>
            <person name="Goolsby J.A."/>
            <person name="Tidwell J."/>
            <person name="Bellgard S.E."/>
            <person name="Bellgard M.I."/>
        </authorList>
    </citation>
    <scope>NUCLEOTIDE SEQUENCE</scope>
    <source>
        <tissue evidence="2">Shoot tissue taken approximately 20 cm above the soil surface</tissue>
    </source>
</reference>
<proteinExistence type="predicted"/>
<feature type="region of interest" description="Disordered" evidence="1">
    <location>
        <begin position="1"/>
        <end position="22"/>
    </location>
</feature>
<name>A0A0A9C7P1_ARUDO</name>
<evidence type="ECO:0000313" key="2">
    <source>
        <dbReference type="EMBL" id="JAD69430.1"/>
    </source>
</evidence>
<evidence type="ECO:0000256" key="1">
    <source>
        <dbReference type="SAM" id="MobiDB-lite"/>
    </source>
</evidence>
<dbReference type="AlphaFoldDB" id="A0A0A9C7P1"/>
<organism evidence="2">
    <name type="scientific">Arundo donax</name>
    <name type="common">Giant reed</name>
    <name type="synonym">Donax arundinaceus</name>
    <dbReference type="NCBI Taxonomy" id="35708"/>
    <lineage>
        <taxon>Eukaryota</taxon>
        <taxon>Viridiplantae</taxon>
        <taxon>Streptophyta</taxon>
        <taxon>Embryophyta</taxon>
        <taxon>Tracheophyta</taxon>
        <taxon>Spermatophyta</taxon>
        <taxon>Magnoliopsida</taxon>
        <taxon>Liliopsida</taxon>
        <taxon>Poales</taxon>
        <taxon>Poaceae</taxon>
        <taxon>PACMAD clade</taxon>
        <taxon>Arundinoideae</taxon>
        <taxon>Arundineae</taxon>
        <taxon>Arundo</taxon>
    </lineage>
</organism>
<dbReference type="EMBL" id="GBRH01228465">
    <property type="protein sequence ID" value="JAD69430.1"/>
    <property type="molecule type" value="Transcribed_RNA"/>
</dbReference>
<accession>A0A0A9C7P1</accession>
<protein>
    <submittedName>
        <fullName evidence="2">Uncharacterized protein</fullName>
    </submittedName>
</protein>
<reference evidence="2" key="1">
    <citation type="submission" date="2014-09" db="EMBL/GenBank/DDBJ databases">
        <authorList>
            <person name="Magalhaes I.L.F."/>
            <person name="Oliveira U."/>
            <person name="Santos F.R."/>
            <person name="Vidigal T.H.D.A."/>
            <person name="Brescovit A.D."/>
            <person name="Santos A.J."/>
        </authorList>
    </citation>
    <scope>NUCLEOTIDE SEQUENCE</scope>
    <source>
        <tissue evidence="2">Shoot tissue taken approximately 20 cm above the soil surface</tissue>
    </source>
</reference>
<sequence length="22" mass="2802">MDRARRLGTSRFTRQMRHLRTR</sequence>